<keyword evidence="3" id="KW-0997">Cell inner membrane</keyword>
<dbReference type="PIRSF" id="PIRSF006066">
    <property type="entry name" value="HI0050"/>
    <property type="match status" value="1"/>
</dbReference>
<keyword evidence="4 7" id="KW-0812">Transmembrane</keyword>
<name>A0A6N2S9S2_9FIRM</name>
<protein>
    <submittedName>
        <fullName evidence="9">Sialic acid TRAP transporter permease protein SiaT</fullName>
    </submittedName>
</protein>
<dbReference type="NCBIfam" id="TIGR00786">
    <property type="entry name" value="dctM"/>
    <property type="match status" value="1"/>
</dbReference>
<evidence type="ECO:0000256" key="6">
    <source>
        <dbReference type="ARBA" id="ARBA00023136"/>
    </source>
</evidence>
<evidence type="ECO:0000256" key="4">
    <source>
        <dbReference type="ARBA" id="ARBA00022692"/>
    </source>
</evidence>
<keyword evidence="5 7" id="KW-1133">Transmembrane helix</keyword>
<dbReference type="Pfam" id="PF06808">
    <property type="entry name" value="DctM"/>
    <property type="match status" value="1"/>
</dbReference>
<evidence type="ECO:0000313" key="9">
    <source>
        <dbReference type="EMBL" id="VYS89956.1"/>
    </source>
</evidence>
<feature type="transmembrane region" description="Helical" evidence="7">
    <location>
        <begin position="352"/>
        <end position="371"/>
    </location>
</feature>
<reference evidence="9" key="1">
    <citation type="submission" date="2019-11" db="EMBL/GenBank/DDBJ databases">
        <authorList>
            <person name="Feng L."/>
        </authorList>
    </citation>
    <scope>NUCLEOTIDE SEQUENCE</scope>
    <source>
        <strain evidence="9">CbolteaeLFYP116</strain>
    </source>
</reference>
<evidence type="ECO:0000256" key="3">
    <source>
        <dbReference type="ARBA" id="ARBA00022519"/>
    </source>
</evidence>
<dbReference type="InterPro" id="IPR010656">
    <property type="entry name" value="DctM"/>
</dbReference>
<dbReference type="GeneID" id="23112919"/>
<feature type="transmembrane region" description="Helical" evidence="7">
    <location>
        <begin position="47"/>
        <end position="68"/>
    </location>
</feature>
<dbReference type="RefSeq" id="WP_002575130.1">
    <property type="nucleotide sequence ID" value="NZ_BAABZS010000001.1"/>
</dbReference>
<dbReference type="GO" id="GO:0022857">
    <property type="term" value="F:transmembrane transporter activity"/>
    <property type="evidence" value="ECO:0007669"/>
    <property type="project" value="TreeGrafter"/>
</dbReference>
<accession>A0A6N2S9S2</accession>
<organism evidence="9">
    <name type="scientific">Enterocloster bolteae</name>
    <dbReference type="NCBI Taxonomy" id="208479"/>
    <lineage>
        <taxon>Bacteria</taxon>
        <taxon>Bacillati</taxon>
        <taxon>Bacillota</taxon>
        <taxon>Clostridia</taxon>
        <taxon>Lachnospirales</taxon>
        <taxon>Lachnospiraceae</taxon>
        <taxon>Enterocloster</taxon>
    </lineage>
</organism>
<dbReference type="PANTHER" id="PTHR33362">
    <property type="entry name" value="SIALIC ACID TRAP TRANSPORTER PERMEASE PROTEIN SIAT-RELATED"/>
    <property type="match status" value="1"/>
</dbReference>
<evidence type="ECO:0000256" key="1">
    <source>
        <dbReference type="ARBA" id="ARBA00004429"/>
    </source>
</evidence>
<dbReference type="PANTHER" id="PTHR33362:SF5">
    <property type="entry name" value="C4-DICARBOXYLATE TRAP TRANSPORTER LARGE PERMEASE PROTEIN DCTM"/>
    <property type="match status" value="1"/>
</dbReference>
<feature type="transmembrane region" description="Helical" evidence="7">
    <location>
        <begin position="268"/>
        <end position="293"/>
    </location>
</feature>
<keyword evidence="2" id="KW-1003">Cell membrane</keyword>
<gene>
    <name evidence="9" type="primary">siaT_6</name>
    <name evidence="9" type="ORF">CBLFYP116_01084</name>
</gene>
<dbReference type="EMBL" id="CACRTF010000009">
    <property type="protein sequence ID" value="VYS89956.1"/>
    <property type="molecule type" value="Genomic_DNA"/>
</dbReference>
<dbReference type="InterPro" id="IPR004681">
    <property type="entry name" value="TRAP_DctM"/>
</dbReference>
<evidence type="ECO:0000256" key="2">
    <source>
        <dbReference type="ARBA" id="ARBA00022475"/>
    </source>
</evidence>
<feature type="transmembrane region" description="Helical" evidence="7">
    <location>
        <begin position="391"/>
        <end position="413"/>
    </location>
</feature>
<feature type="transmembrane region" description="Helical" evidence="7">
    <location>
        <begin position="240"/>
        <end position="256"/>
    </location>
</feature>
<feature type="domain" description="TRAP C4-dicarboxylate transport system permease DctM subunit" evidence="8">
    <location>
        <begin position="6"/>
        <end position="414"/>
    </location>
</feature>
<sequence>MTGLLFGSFFVLMFLGVPIAVALGLAAVIAIVAGLNSSLIVTAQSMFNGINSFPLMAIPFFILAGNMMGEGGISKKLVTFVNLLFSRITGGLAMVAIGASMFFAAISGSCPATTAAIGGIMVPEMKDSGYEKTFAAATVAAAGTVGQVIPPSIPMVTYCVLANTSVSTLFLAGVGPGLLMGLTMMVVAYLYAKKHNVPVIKEKKSPKEVLHICLDSMWALIMPVIILGGIYSGIFTPTEAGAVAAVYGMVVGLFVYKELKWRDIPKVVCNSAVAASVIMLIMATVSTFGYVLTMARIPQVIAASLLSFTTNKYVLLFLFNIVVLIAGCFLNSSAAIALLTPILLPVLTSVGVSPYMVGIVFIVNMAIGMITPPVGNCLYVACNIADIKFEALVKAIMPYLIALIISLLAITYIEPISMTLVNLLG</sequence>
<keyword evidence="6 7" id="KW-0472">Membrane</keyword>
<proteinExistence type="predicted"/>
<feature type="transmembrane region" description="Helical" evidence="7">
    <location>
        <begin position="313"/>
        <end position="340"/>
    </location>
</feature>
<feature type="transmembrane region" description="Helical" evidence="7">
    <location>
        <begin position="6"/>
        <end position="35"/>
    </location>
</feature>
<feature type="transmembrane region" description="Helical" evidence="7">
    <location>
        <begin position="88"/>
        <end position="121"/>
    </location>
</feature>
<feature type="transmembrane region" description="Helical" evidence="7">
    <location>
        <begin position="169"/>
        <end position="191"/>
    </location>
</feature>
<feature type="transmembrane region" description="Helical" evidence="7">
    <location>
        <begin position="212"/>
        <end position="234"/>
    </location>
</feature>
<evidence type="ECO:0000259" key="8">
    <source>
        <dbReference type="Pfam" id="PF06808"/>
    </source>
</evidence>
<evidence type="ECO:0000256" key="5">
    <source>
        <dbReference type="ARBA" id="ARBA00022989"/>
    </source>
</evidence>
<dbReference type="AlphaFoldDB" id="A0A6N2S9S2"/>
<comment type="subcellular location">
    <subcellularLocation>
        <location evidence="1">Cell inner membrane</location>
        <topology evidence="1">Multi-pass membrane protein</topology>
    </subcellularLocation>
</comment>
<dbReference type="GO" id="GO:0005886">
    <property type="term" value="C:plasma membrane"/>
    <property type="evidence" value="ECO:0007669"/>
    <property type="project" value="UniProtKB-SubCell"/>
</dbReference>
<evidence type="ECO:0000256" key="7">
    <source>
        <dbReference type="SAM" id="Phobius"/>
    </source>
</evidence>
<feature type="transmembrane region" description="Helical" evidence="7">
    <location>
        <begin position="133"/>
        <end position="149"/>
    </location>
</feature>